<dbReference type="PANTHER" id="PTHR46233:SF3">
    <property type="entry name" value="HYDROXYACYLGLUTATHIONE HYDROLASE GLOC"/>
    <property type="match status" value="1"/>
</dbReference>
<keyword evidence="4" id="KW-0862">Zinc</keyword>
<dbReference type="InterPro" id="IPR001279">
    <property type="entry name" value="Metallo-B-lactamas"/>
</dbReference>
<dbReference type="NCBIfam" id="NF012229">
    <property type="entry name" value="bla_class_B_core"/>
    <property type="match status" value="1"/>
</dbReference>
<keyword evidence="3" id="KW-0378">Hydrolase</keyword>
<comment type="cofactor">
    <cofactor evidence="1">
        <name>Zn(2+)</name>
        <dbReference type="ChEBI" id="CHEBI:29105"/>
    </cofactor>
</comment>
<dbReference type="OrthoDB" id="92858at2"/>
<dbReference type="GO" id="GO:0008270">
    <property type="term" value="F:zinc ion binding"/>
    <property type="evidence" value="ECO:0007669"/>
    <property type="project" value="InterPro"/>
</dbReference>
<gene>
    <name evidence="6" type="ordered locus">Ilyop_1641</name>
</gene>
<protein>
    <submittedName>
        <fullName evidence="6">Metallo-beta-lactamase</fullName>
    </submittedName>
</protein>
<organism evidence="6 7">
    <name type="scientific">Ilyobacter polytropus (strain ATCC 51220 / DSM 2926 / LMG 16218 / CuHBu1)</name>
    <dbReference type="NCBI Taxonomy" id="572544"/>
    <lineage>
        <taxon>Bacteria</taxon>
        <taxon>Fusobacteriati</taxon>
        <taxon>Fusobacteriota</taxon>
        <taxon>Fusobacteriia</taxon>
        <taxon>Fusobacteriales</taxon>
        <taxon>Fusobacteriaceae</taxon>
        <taxon>Ilyobacter</taxon>
    </lineage>
</organism>
<evidence type="ECO:0000256" key="2">
    <source>
        <dbReference type="ARBA" id="ARBA00022723"/>
    </source>
</evidence>
<feature type="domain" description="Metallo-beta-lactamase" evidence="5">
    <location>
        <begin position="61"/>
        <end position="247"/>
    </location>
</feature>
<dbReference type="PROSITE" id="PS00743">
    <property type="entry name" value="BETA_LACTAMASE_B_1"/>
    <property type="match status" value="1"/>
</dbReference>
<accession>E3H9M5</accession>
<evidence type="ECO:0000256" key="1">
    <source>
        <dbReference type="ARBA" id="ARBA00001947"/>
    </source>
</evidence>
<evidence type="ECO:0000313" key="6">
    <source>
        <dbReference type="EMBL" id="ADO83414.1"/>
    </source>
</evidence>
<dbReference type="InterPro" id="IPR036866">
    <property type="entry name" value="RibonucZ/Hydroxyglut_hydro"/>
</dbReference>
<dbReference type="InterPro" id="IPR051453">
    <property type="entry name" value="MBL_Glyoxalase_II"/>
</dbReference>
<evidence type="ECO:0000256" key="3">
    <source>
        <dbReference type="ARBA" id="ARBA00022801"/>
    </source>
</evidence>
<proteinExistence type="predicted"/>
<dbReference type="InterPro" id="IPR001018">
    <property type="entry name" value="Beta-lactamase_class-B_CS"/>
</dbReference>
<sequence length="291" mass="31968">MYKILKKVIFSIITAVTIFSYVSEIAMASEPPADIMKLLHNNNPLEPTKVFDDLYCVGSVSVVAWVLKTSDGIILIDSMWDDHDAETIINGMESLGLDPSEIKYILISHGHGDHYGGANYLRDKFGAKVVMTKVDAEFMYSLTTGPNSSRSPKPPVDIYVKNGDEITLGDKTVKILETPGHTPGGISFIFHIVNDGKEHTAVLWGGTGIPRNAKEKLTYKTSVTHFEKESKEAGATIELTAHLFVGDGFKNLDTARNRKKGEANPFILGKSGMDDYFKALNKSIDDAILVK</sequence>
<dbReference type="Proteomes" id="UP000006875">
    <property type="component" value="Chromosome"/>
</dbReference>
<dbReference type="RefSeq" id="WP_013388081.1">
    <property type="nucleotide sequence ID" value="NC_014632.1"/>
</dbReference>
<dbReference type="GO" id="GO:0017001">
    <property type="term" value="P:antibiotic catabolic process"/>
    <property type="evidence" value="ECO:0007669"/>
    <property type="project" value="InterPro"/>
</dbReference>
<dbReference type="EMBL" id="CP002281">
    <property type="protein sequence ID" value="ADO83414.1"/>
    <property type="molecule type" value="Genomic_DNA"/>
</dbReference>
<dbReference type="SUPFAM" id="SSF56281">
    <property type="entry name" value="Metallo-hydrolase/oxidoreductase"/>
    <property type="match status" value="1"/>
</dbReference>
<dbReference type="Pfam" id="PF00753">
    <property type="entry name" value="Lactamase_B"/>
    <property type="match status" value="1"/>
</dbReference>
<dbReference type="GO" id="GO:0008800">
    <property type="term" value="F:beta-lactamase activity"/>
    <property type="evidence" value="ECO:0007669"/>
    <property type="project" value="InterPro"/>
</dbReference>
<dbReference type="AlphaFoldDB" id="E3H9M5"/>
<dbReference type="CDD" id="cd16280">
    <property type="entry name" value="metallo-hydrolase-like_MBL-fold"/>
    <property type="match status" value="1"/>
</dbReference>
<reference evidence="6 7" key="1">
    <citation type="journal article" date="2010" name="Stand. Genomic Sci.">
        <title>Complete genome sequence of Ilyobacter polytropus type strain (CuHbu1).</title>
        <authorList>
            <person name="Sikorski J."/>
            <person name="Chertkov O."/>
            <person name="Lapidus A."/>
            <person name="Nolan M."/>
            <person name="Lucas S."/>
            <person name="Del Rio T.G."/>
            <person name="Tice H."/>
            <person name="Cheng J.F."/>
            <person name="Tapia R."/>
            <person name="Han C."/>
            <person name="Goodwin L."/>
            <person name="Pitluck S."/>
            <person name="Liolios K."/>
            <person name="Ivanova N."/>
            <person name="Mavromatis K."/>
            <person name="Mikhailova N."/>
            <person name="Pati A."/>
            <person name="Chen A."/>
            <person name="Palaniappan K."/>
            <person name="Land M."/>
            <person name="Hauser L."/>
            <person name="Chang Y.J."/>
            <person name="Jeffries C.D."/>
            <person name="Brambilla E."/>
            <person name="Yasawong M."/>
            <person name="Rohde M."/>
            <person name="Pukall R."/>
            <person name="Spring S."/>
            <person name="Goker M."/>
            <person name="Woyke T."/>
            <person name="Bristow J."/>
            <person name="Eisen J.A."/>
            <person name="Markowitz V."/>
            <person name="Hugenholtz P."/>
            <person name="Kyrpides N.C."/>
            <person name="Klenk H.P."/>
        </authorList>
    </citation>
    <scope>NUCLEOTIDE SEQUENCE [LARGE SCALE GENOMIC DNA]</scope>
    <source>
        <strain evidence="7">ATCC 51220 / DSM 2926 / LMG 16218 / CuHBu1</strain>
    </source>
</reference>
<evidence type="ECO:0000313" key="7">
    <source>
        <dbReference type="Proteomes" id="UP000006875"/>
    </source>
</evidence>
<dbReference type="KEGG" id="ipo:Ilyop_1641"/>
<keyword evidence="2" id="KW-0479">Metal-binding</keyword>
<keyword evidence="7" id="KW-1185">Reference proteome</keyword>
<dbReference type="PANTHER" id="PTHR46233">
    <property type="entry name" value="HYDROXYACYLGLUTATHIONE HYDROLASE GLOC"/>
    <property type="match status" value="1"/>
</dbReference>
<dbReference type="HOGENOM" id="CLU_066441_0_1_0"/>
<dbReference type="STRING" id="572544.Ilyop_1641"/>
<dbReference type="eggNOG" id="COG0491">
    <property type="taxonomic scope" value="Bacteria"/>
</dbReference>
<evidence type="ECO:0000256" key="4">
    <source>
        <dbReference type="ARBA" id="ARBA00022833"/>
    </source>
</evidence>
<evidence type="ECO:0000259" key="5">
    <source>
        <dbReference type="SMART" id="SM00849"/>
    </source>
</evidence>
<dbReference type="SMART" id="SM00849">
    <property type="entry name" value="Lactamase_B"/>
    <property type="match status" value="1"/>
</dbReference>
<name>E3H9M5_ILYPC</name>
<dbReference type="Gene3D" id="3.60.15.10">
    <property type="entry name" value="Ribonuclease Z/Hydroxyacylglutathione hydrolase-like"/>
    <property type="match status" value="1"/>
</dbReference>